<evidence type="ECO:0008006" key="3">
    <source>
        <dbReference type="Google" id="ProtNLM"/>
    </source>
</evidence>
<evidence type="ECO:0000313" key="1">
    <source>
        <dbReference type="EMBL" id="EUC40363.1"/>
    </source>
</evidence>
<dbReference type="KEGG" id="bor:COCMIDRAFT_109002"/>
<dbReference type="Proteomes" id="UP000054032">
    <property type="component" value="Unassembled WGS sequence"/>
</dbReference>
<dbReference type="eggNOG" id="ENOG502S9Y7">
    <property type="taxonomic scope" value="Eukaryota"/>
</dbReference>
<proteinExistence type="predicted"/>
<organism evidence="1 2">
    <name type="scientific">Bipolaris oryzae ATCC 44560</name>
    <dbReference type="NCBI Taxonomy" id="930090"/>
    <lineage>
        <taxon>Eukaryota</taxon>
        <taxon>Fungi</taxon>
        <taxon>Dikarya</taxon>
        <taxon>Ascomycota</taxon>
        <taxon>Pezizomycotina</taxon>
        <taxon>Dothideomycetes</taxon>
        <taxon>Pleosporomycetidae</taxon>
        <taxon>Pleosporales</taxon>
        <taxon>Pleosporineae</taxon>
        <taxon>Pleosporaceae</taxon>
        <taxon>Bipolaris</taxon>
    </lineage>
</organism>
<reference evidence="1 2" key="1">
    <citation type="journal article" date="2013" name="PLoS Genet.">
        <title>Comparative genome structure, secondary metabolite, and effector coding capacity across Cochliobolus pathogens.</title>
        <authorList>
            <person name="Condon B.J."/>
            <person name="Leng Y."/>
            <person name="Wu D."/>
            <person name="Bushley K.E."/>
            <person name="Ohm R.A."/>
            <person name="Otillar R."/>
            <person name="Martin J."/>
            <person name="Schackwitz W."/>
            <person name="Grimwood J."/>
            <person name="MohdZainudin N."/>
            <person name="Xue C."/>
            <person name="Wang R."/>
            <person name="Manning V.A."/>
            <person name="Dhillon B."/>
            <person name="Tu Z.J."/>
            <person name="Steffenson B.J."/>
            <person name="Salamov A."/>
            <person name="Sun H."/>
            <person name="Lowry S."/>
            <person name="LaButti K."/>
            <person name="Han J."/>
            <person name="Copeland A."/>
            <person name="Lindquist E."/>
            <person name="Barry K."/>
            <person name="Schmutz J."/>
            <person name="Baker S.E."/>
            <person name="Ciuffetti L.M."/>
            <person name="Grigoriev I.V."/>
            <person name="Zhong S."/>
            <person name="Turgeon B.G."/>
        </authorList>
    </citation>
    <scope>NUCLEOTIDE SEQUENCE [LARGE SCALE GENOMIC DNA]</scope>
    <source>
        <strain evidence="1 2">ATCC 44560</strain>
    </source>
</reference>
<evidence type="ECO:0000313" key="2">
    <source>
        <dbReference type="Proteomes" id="UP000054032"/>
    </source>
</evidence>
<protein>
    <recommendedName>
        <fullName evidence="3">MACPF domain-containing protein</fullName>
    </recommendedName>
</protein>
<gene>
    <name evidence="1" type="ORF">COCMIDRAFT_109002</name>
</gene>
<keyword evidence="2" id="KW-1185">Reference proteome</keyword>
<dbReference type="HOGENOM" id="CLU_069638_0_0_1"/>
<name>W6YS77_COCMI</name>
<sequence>MNDLQNLASQGLPLYLPWSKDYIAIGSGFNSASIASSSSPWVSKCPYIIDNAKCVMEISGTTSSYREGNSFSSVQHSEHLSASLGVTVGCKFLSANVTGSYDETVSDNLTGTRVSKNISFRAGHVRFKADPQLTPYARNVLCKSENEFCSIFGDYYIAGYQIGADAGGCVTIEHKDQSEEKMLQIRATAKVLWIEMTISTTTSSKEVFSNHTVSFKSYDTLQQCIEKSEGANLEEIHQMSKACMNRIGNLQAIVEKKLLELGLNTSGGVSVKECAQLCESGVVVQLILAPYSKLAEYVALTSSHNSYMQ</sequence>
<dbReference type="RefSeq" id="XP_007693111.1">
    <property type="nucleotide sequence ID" value="XM_007694921.1"/>
</dbReference>
<dbReference type="OrthoDB" id="4457531at2759"/>
<dbReference type="AlphaFoldDB" id="W6YS77"/>
<dbReference type="GeneID" id="19119346"/>
<accession>W6YS77</accession>
<dbReference type="EMBL" id="KI964171">
    <property type="protein sequence ID" value="EUC40363.1"/>
    <property type="molecule type" value="Genomic_DNA"/>
</dbReference>